<dbReference type="PANTHER" id="PTHR43475">
    <property type="entry name" value="METHYLTHIORIBOSE-1-PHOSPHATE ISOMERASE"/>
    <property type="match status" value="1"/>
</dbReference>
<dbReference type="Gene3D" id="3.40.50.10470">
    <property type="entry name" value="Translation initiation factor eif-2b, domain 2"/>
    <property type="match status" value="1"/>
</dbReference>
<dbReference type="GO" id="GO:0019509">
    <property type="term" value="P:L-methionine salvage from methylthioadenosine"/>
    <property type="evidence" value="ECO:0007669"/>
    <property type="project" value="TreeGrafter"/>
</dbReference>
<dbReference type="InterPro" id="IPR000649">
    <property type="entry name" value="IF-2B-related"/>
</dbReference>
<gene>
    <name evidence="2" type="primary">MRI1</name>
    <name evidence="2" type="ORF">OLNPMGDC_00051</name>
</gene>
<evidence type="ECO:0000313" key="2">
    <source>
        <dbReference type="EMBL" id="QNO51158.1"/>
    </source>
</evidence>
<comment type="similarity">
    <text evidence="1">Belongs to the eIF-2B alpha/beta/delta subunits family.</text>
</comment>
<dbReference type="AlphaFoldDB" id="A0A7G9YT24"/>
<name>A0A7G9YT24_9EURY</name>
<sequence length="68" mass="8028">MKRSYKEVEIEERSPEELIFFDGKQIAPLNVKVYNPAFDFTPFELIEAVITEEGVYRHLTQQVSGFRF</sequence>
<dbReference type="InterPro" id="IPR037171">
    <property type="entry name" value="NagB/RpiA_transferase-like"/>
</dbReference>
<dbReference type="SUPFAM" id="SSF100950">
    <property type="entry name" value="NagB/RpiA/CoA transferase-like"/>
    <property type="match status" value="1"/>
</dbReference>
<dbReference type="PANTHER" id="PTHR43475:SF1">
    <property type="entry name" value="METHYLTHIORIBOSE-1-PHOSPHATE ISOMERASE"/>
    <property type="match status" value="1"/>
</dbReference>
<dbReference type="GO" id="GO:0046523">
    <property type="term" value="F:S-methyl-5-thioribose-1-phosphate isomerase activity"/>
    <property type="evidence" value="ECO:0007669"/>
    <property type="project" value="UniProtKB-EC"/>
</dbReference>
<proteinExistence type="inferred from homology"/>
<organism evidence="2">
    <name type="scientific">Candidatus Methanophagaceae archaeon ANME-1 ERB6</name>
    <dbReference type="NCBI Taxonomy" id="2759912"/>
    <lineage>
        <taxon>Archaea</taxon>
        <taxon>Methanobacteriati</taxon>
        <taxon>Methanobacteriota</taxon>
        <taxon>Stenosarchaea group</taxon>
        <taxon>Methanomicrobia</taxon>
        <taxon>Candidatus Methanophagales</taxon>
        <taxon>Candidatus Methanophagaceae</taxon>
    </lineage>
</organism>
<dbReference type="Pfam" id="PF01008">
    <property type="entry name" value="IF-2B"/>
    <property type="match status" value="1"/>
</dbReference>
<keyword evidence="2" id="KW-0413">Isomerase</keyword>
<accession>A0A7G9YT24</accession>
<protein>
    <submittedName>
        <fullName evidence="2">Methylthioribose-1-phosphate isomerase</fullName>
        <ecNumber evidence="2">5.3.1.23</ecNumber>
    </submittedName>
</protein>
<dbReference type="EMBL" id="MT631461">
    <property type="protein sequence ID" value="QNO51158.1"/>
    <property type="molecule type" value="Genomic_DNA"/>
</dbReference>
<dbReference type="EC" id="5.3.1.23" evidence="2"/>
<reference evidence="2" key="1">
    <citation type="submission" date="2020-06" db="EMBL/GenBank/DDBJ databases">
        <title>Unique genomic features of the anaerobic methanotrophic archaea.</title>
        <authorList>
            <person name="Chadwick G.L."/>
            <person name="Skennerton C.T."/>
            <person name="Laso-Perez R."/>
            <person name="Leu A.O."/>
            <person name="Speth D.R."/>
            <person name="Yu H."/>
            <person name="Morgan-Lang C."/>
            <person name="Hatzenpichler R."/>
            <person name="Goudeau D."/>
            <person name="Malmstrom R."/>
            <person name="Brazelton W.J."/>
            <person name="Woyke T."/>
            <person name="Hallam S.J."/>
            <person name="Tyson G.W."/>
            <person name="Wegener G."/>
            <person name="Boetius A."/>
            <person name="Orphan V."/>
        </authorList>
    </citation>
    <scope>NUCLEOTIDE SEQUENCE</scope>
</reference>
<evidence type="ECO:0000256" key="1">
    <source>
        <dbReference type="RuleBase" id="RU003814"/>
    </source>
</evidence>
<dbReference type="InterPro" id="IPR042529">
    <property type="entry name" value="IF_2B-like_C"/>
</dbReference>